<protein>
    <recommendedName>
        <fullName evidence="4">Secreted protein</fullName>
    </recommendedName>
</protein>
<dbReference type="AlphaFoldDB" id="A0A3M7SBQ6"/>
<keyword evidence="3" id="KW-1185">Reference proteome</keyword>
<name>A0A3M7SBQ6_BRAPC</name>
<reference evidence="2 3" key="1">
    <citation type="journal article" date="2018" name="Sci. Rep.">
        <title>Genomic signatures of local adaptation to the degree of environmental predictability in rotifers.</title>
        <authorList>
            <person name="Franch-Gras L."/>
            <person name="Hahn C."/>
            <person name="Garcia-Roger E.M."/>
            <person name="Carmona M.J."/>
            <person name="Serra M."/>
            <person name="Gomez A."/>
        </authorList>
    </citation>
    <scope>NUCLEOTIDE SEQUENCE [LARGE SCALE GENOMIC DNA]</scope>
    <source>
        <strain evidence="2">HYR1</strain>
    </source>
</reference>
<dbReference type="EMBL" id="REGN01001663">
    <property type="protein sequence ID" value="RNA33254.1"/>
    <property type="molecule type" value="Genomic_DNA"/>
</dbReference>
<proteinExistence type="predicted"/>
<dbReference type="Proteomes" id="UP000276133">
    <property type="component" value="Unassembled WGS sequence"/>
</dbReference>
<comment type="caution">
    <text evidence="2">The sequence shown here is derived from an EMBL/GenBank/DDBJ whole genome shotgun (WGS) entry which is preliminary data.</text>
</comment>
<feature type="signal peptide" evidence="1">
    <location>
        <begin position="1"/>
        <end position="15"/>
    </location>
</feature>
<keyword evidence="1" id="KW-0732">Signal</keyword>
<gene>
    <name evidence="2" type="ORF">BpHYR1_050394</name>
</gene>
<feature type="chain" id="PRO_5018024153" description="Secreted protein" evidence="1">
    <location>
        <begin position="16"/>
        <end position="80"/>
    </location>
</feature>
<evidence type="ECO:0000256" key="1">
    <source>
        <dbReference type="SAM" id="SignalP"/>
    </source>
</evidence>
<organism evidence="2 3">
    <name type="scientific">Brachionus plicatilis</name>
    <name type="common">Marine rotifer</name>
    <name type="synonym">Brachionus muelleri</name>
    <dbReference type="NCBI Taxonomy" id="10195"/>
    <lineage>
        <taxon>Eukaryota</taxon>
        <taxon>Metazoa</taxon>
        <taxon>Spiralia</taxon>
        <taxon>Gnathifera</taxon>
        <taxon>Rotifera</taxon>
        <taxon>Eurotatoria</taxon>
        <taxon>Monogononta</taxon>
        <taxon>Pseudotrocha</taxon>
        <taxon>Ploima</taxon>
        <taxon>Brachionidae</taxon>
        <taxon>Brachionus</taxon>
    </lineage>
</organism>
<accession>A0A3M7SBQ6</accession>
<sequence>MIFLLFLLRTLSIQTELLRFIEWSEFKFLSSNHKQRNQITINYWNRILIQNLLNRQIDVHDQIKNYNGFYLNTKITVQKF</sequence>
<evidence type="ECO:0000313" key="2">
    <source>
        <dbReference type="EMBL" id="RNA33254.1"/>
    </source>
</evidence>
<evidence type="ECO:0000313" key="3">
    <source>
        <dbReference type="Proteomes" id="UP000276133"/>
    </source>
</evidence>
<evidence type="ECO:0008006" key="4">
    <source>
        <dbReference type="Google" id="ProtNLM"/>
    </source>
</evidence>